<dbReference type="EMBL" id="SDMK01000004">
    <property type="protein sequence ID" value="RXS93846.1"/>
    <property type="molecule type" value="Genomic_DNA"/>
</dbReference>
<dbReference type="Gene3D" id="2.60.40.1180">
    <property type="entry name" value="Golgi alpha-mannosidase II"/>
    <property type="match status" value="1"/>
</dbReference>
<dbReference type="InterPro" id="IPR017853">
    <property type="entry name" value="GH"/>
</dbReference>
<dbReference type="InterPro" id="IPR055235">
    <property type="entry name" value="ASD1_cat"/>
</dbReference>
<dbReference type="GO" id="GO:0046556">
    <property type="term" value="F:alpha-L-arabinofuranosidase activity"/>
    <property type="evidence" value="ECO:0007669"/>
    <property type="project" value="UniProtKB-EC"/>
</dbReference>
<dbReference type="SUPFAM" id="SSF51011">
    <property type="entry name" value="Glycosyl hydrolase domain"/>
    <property type="match status" value="1"/>
</dbReference>
<dbReference type="InterPro" id="IPR013780">
    <property type="entry name" value="Glyco_hydro_b"/>
</dbReference>
<keyword evidence="6" id="KW-0119">Carbohydrate metabolism</keyword>
<comment type="catalytic activity">
    <reaction evidence="1">
        <text>Hydrolysis of terminal non-reducing alpha-L-arabinofuranoside residues in alpha-L-arabinosides.</text>
        <dbReference type="EC" id="3.2.1.55"/>
    </reaction>
</comment>
<dbReference type="SMART" id="SM00813">
    <property type="entry name" value="Alpha-L-AF_C"/>
    <property type="match status" value="1"/>
</dbReference>
<dbReference type="Gene3D" id="3.20.20.80">
    <property type="entry name" value="Glycosidases"/>
    <property type="match status" value="1"/>
</dbReference>
<comment type="similarity">
    <text evidence="2">Belongs to the glycosyl hydrolase 51 family.</text>
</comment>
<evidence type="ECO:0000256" key="7">
    <source>
        <dbReference type="ARBA" id="ARBA00023295"/>
    </source>
</evidence>
<dbReference type="PANTHER" id="PTHR43576:SF3">
    <property type="entry name" value="ALPHA-L-ARABINOFURANOSIDASE C"/>
    <property type="match status" value="1"/>
</dbReference>
<accession>A0A4Q1S9V7</accession>
<dbReference type="PANTHER" id="PTHR43576">
    <property type="entry name" value="ALPHA-L-ARABINOFURANOSIDASE C-RELATED"/>
    <property type="match status" value="1"/>
</dbReference>
<dbReference type="EC" id="3.2.1.55" evidence="4"/>
<comment type="caution">
    <text evidence="9">The sequence shown here is derived from an EMBL/GenBank/DDBJ whole genome shotgun (WGS) entry which is preliminary data.</text>
</comment>
<evidence type="ECO:0000256" key="3">
    <source>
        <dbReference type="ARBA" id="ARBA00011165"/>
    </source>
</evidence>
<evidence type="ECO:0000256" key="6">
    <source>
        <dbReference type="ARBA" id="ARBA00023277"/>
    </source>
</evidence>
<dbReference type="OrthoDB" id="9758333at2"/>
<dbReference type="GO" id="GO:0000272">
    <property type="term" value="P:polysaccharide catabolic process"/>
    <property type="evidence" value="ECO:0007669"/>
    <property type="project" value="TreeGrafter"/>
</dbReference>
<evidence type="ECO:0000256" key="2">
    <source>
        <dbReference type="ARBA" id="ARBA00007186"/>
    </source>
</evidence>
<dbReference type="InterPro" id="IPR010720">
    <property type="entry name" value="Alpha-L-AF_C"/>
</dbReference>
<dbReference type="Proteomes" id="UP000290253">
    <property type="component" value="Unassembled WGS sequence"/>
</dbReference>
<dbReference type="Pfam" id="PF22848">
    <property type="entry name" value="ASD1_dom"/>
    <property type="match status" value="1"/>
</dbReference>
<evidence type="ECO:0000256" key="4">
    <source>
        <dbReference type="ARBA" id="ARBA00012670"/>
    </source>
</evidence>
<protein>
    <recommendedName>
        <fullName evidence="4">non-reducing end alpha-L-arabinofuranosidase</fullName>
        <ecNumber evidence="4">3.2.1.55</ecNumber>
    </recommendedName>
</protein>
<dbReference type="Gene3D" id="2.60.120.260">
    <property type="entry name" value="Galactose-binding domain-like"/>
    <property type="match status" value="1"/>
</dbReference>
<feature type="domain" description="Alpha-L-arabinofuranosidase C-terminal" evidence="8">
    <location>
        <begin position="511"/>
        <end position="689"/>
    </location>
</feature>
<sequence length="700" mass="76092">MEYPPLRDHASQIGRTRLPPIRTYSLLALVSASLFAVSLSSAQMSESAPLPAGRPIAIRVSRPQTPQEIAPTLFSSFLEPIGHSTYGGLWADVVVNPSFEEGLWSAENLEEQWNADPDLRAASSLGLPTPWKPLDFAEGSRYAPIRGDAANSAQSMLLMPLPEKEVGIREQVYLPAARELQYHGSIWLKRIDGPAQVRLSLRRSSRPAEVLAETVLTASSAGWNPYEFHLALKPDTLASLEPADFAISLEGNSRVLIDNVSLFPDDAVDGMDPEVIALARALHSPLVRFGGNFTSAYDWHDGVGPADKRVSMLNLAWGIPEYNTFGTDEFLRFCALIHAQPQIALNLGTGRTDQAAAWVRYVNAHWGDGKGGLTWELGNELWGSYQVGYPAPAQAARLTAANSEAVHGVDPAAHLIATGGDGGLFHDWNAQMLTDDAKDFEYLSSHFIVNEGVLLPNASDDFRTMAMLAVPWGLSGRIDAMRQQAVAAHRPDLKFAFTEWLMITDSHTVPNYSNLGGAIFAGGFLNTMMRHADTVSIADMTGILEFGGIWKKRGQVYPSPAYWVLRSYAQAGPHFLLRVQDDSPTYSIAKGLVQLPDVAHAPYLDVVAALSEDQSKLILFCVNRSLTRPEQATLDLSAIGEASGMAGITTIQGNGILDENNAYAPDRISGVKHTEAIRSGGTYTFPNASITVMEIPMHAH</sequence>
<organism evidence="9 10">
    <name type="scientific">Silvibacterium dinghuense</name>
    <dbReference type="NCBI Taxonomy" id="1560006"/>
    <lineage>
        <taxon>Bacteria</taxon>
        <taxon>Pseudomonadati</taxon>
        <taxon>Acidobacteriota</taxon>
        <taxon>Terriglobia</taxon>
        <taxon>Terriglobales</taxon>
        <taxon>Acidobacteriaceae</taxon>
        <taxon>Silvibacterium</taxon>
    </lineage>
</organism>
<gene>
    <name evidence="9" type="ORF">ESZ00_17560</name>
</gene>
<reference evidence="9 10" key="1">
    <citation type="journal article" date="2016" name="Int. J. Syst. Evol. Microbiol.">
        <title>Acidipila dinghuensis sp. nov., an acidobacterium isolated from forest soil.</title>
        <authorList>
            <person name="Jiang Y.W."/>
            <person name="Wang J."/>
            <person name="Chen M.H."/>
            <person name="Lv Y.Y."/>
            <person name="Qiu L.H."/>
        </authorList>
    </citation>
    <scope>NUCLEOTIDE SEQUENCE [LARGE SCALE GENOMIC DNA]</scope>
    <source>
        <strain evidence="9 10">DHOF10</strain>
    </source>
</reference>
<keyword evidence="7" id="KW-0326">Glycosidase</keyword>
<dbReference type="GO" id="GO:0046373">
    <property type="term" value="P:L-arabinose metabolic process"/>
    <property type="evidence" value="ECO:0007669"/>
    <property type="project" value="InterPro"/>
</dbReference>
<dbReference type="Pfam" id="PF06964">
    <property type="entry name" value="Alpha-L-AF_C"/>
    <property type="match status" value="1"/>
</dbReference>
<keyword evidence="10" id="KW-1185">Reference proteome</keyword>
<evidence type="ECO:0000313" key="9">
    <source>
        <dbReference type="EMBL" id="RXS93846.1"/>
    </source>
</evidence>
<proteinExistence type="inferred from homology"/>
<evidence type="ECO:0000313" key="10">
    <source>
        <dbReference type="Proteomes" id="UP000290253"/>
    </source>
</evidence>
<dbReference type="SUPFAM" id="SSF51445">
    <property type="entry name" value="(Trans)glycosidases"/>
    <property type="match status" value="1"/>
</dbReference>
<evidence type="ECO:0000256" key="5">
    <source>
        <dbReference type="ARBA" id="ARBA00022801"/>
    </source>
</evidence>
<comment type="subunit">
    <text evidence="3">Homohexamer; trimer of dimers.</text>
</comment>
<keyword evidence="5" id="KW-0378">Hydrolase</keyword>
<name>A0A4Q1S9V7_9BACT</name>
<evidence type="ECO:0000259" key="8">
    <source>
        <dbReference type="SMART" id="SM00813"/>
    </source>
</evidence>
<dbReference type="AlphaFoldDB" id="A0A4Q1S9V7"/>
<evidence type="ECO:0000256" key="1">
    <source>
        <dbReference type="ARBA" id="ARBA00001462"/>
    </source>
</evidence>